<feature type="transmembrane region" description="Helical" evidence="2">
    <location>
        <begin position="85"/>
        <end position="104"/>
    </location>
</feature>
<keyword evidence="4" id="KW-1185">Reference proteome</keyword>
<keyword evidence="2" id="KW-1133">Transmembrane helix</keyword>
<evidence type="ECO:0000313" key="4">
    <source>
        <dbReference type="Proteomes" id="UP001497392"/>
    </source>
</evidence>
<keyword evidence="2" id="KW-0472">Membrane</keyword>
<name>A0ABP1FIR5_9CHLO</name>
<evidence type="ECO:0000256" key="1">
    <source>
        <dbReference type="SAM" id="Coils"/>
    </source>
</evidence>
<protein>
    <submittedName>
        <fullName evidence="3">G1761 protein</fullName>
    </submittedName>
</protein>
<keyword evidence="2" id="KW-0812">Transmembrane</keyword>
<dbReference type="Proteomes" id="UP001497392">
    <property type="component" value="Unassembled WGS sequence"/>
</dbReference>
<feature type="transmembrane region" description="Helical" evidence="2">
    <location>
        <begin position="58"/>
        <end position="78"/>
    </location>
</feature>
<comment type="caution">
    <text evidence="3">The sequence shown here is derived from an EMBL/GenBank/DDBJ whole genome shotgun (WGS) entry which is preliminary data.</text>
</comment>
<accession>A0ABP1FIR5</accession>
<keyword evidence="1" id="KW-0175">Coiled coil</keyword>
<dbReference type="EMBL" id="CAXHTA020000002">
    <property type="protein sequence ID" value="CAL5219845.1"/>
    <property type="molecule type" value="Genomic_DNA"/>
</dbReference>
<evidence type="ECO:0000313" key="3">
    <source>
        <dbReference type="EMBL" id="CAL5219845.1"/>
    </source>
</evidence>
<organism evidence="3 4">
    <name type="scientific">Coccomyxa viridis</name>
    <dbReference type="NCBI Taxonomy" id="1274662"/>
    <lineage>
        <taxon>Eukaryota</taxon>
        <taxon>Viridiplantae</taxon>
        <taxon>Chlorophyta</taxon>
        <taxon>core chlorophytes</taxon>
        <taxon>Trebouxiophyceae</taxon>
        <taxon>Trebouxiophyceae incertae sedis</taxon>
        <taxon>Coccomyxaceae</taxon>
        <taxon>Coccomyxa</taxon>
    </lineage>
</organism>
<feature type="coiled-coil region" evidence="1">
    <location>
        <begin position="212"/>
        <end position="239"/>
    </location>
</feature>
<sequence>MLGTTNGDVLGGFGTSSSYKKGSRKWQNASKTVSVILAIAGFGLAFIALVGGNGGPRWSGLLLGGLLVLAGASGVLGAANRSANLLNVSVVVCIMGLLLTFQFIQEVGRETEVDCALAELYVRTLSTEHLVKDTAHSDIFNSIYTRMNEMEEMMDLVQAGAVQAIDLRQKQEELRETDQNYIQAKLAQLHRHAEVMMESVLNNPNITEESVKAMAQHERDALQNRIDLADQALAKIKAKHADTNFTLTLPEYEEILDALVGSHFQNVPAHYSHTDHDELGKLLVGAKQELPNMQGALERTHDNQYHLYNVDGFANTITEGAKLRADKQKMWDQRFAELLQKREASHSKTDWLQSMPQHCVQETRAQGILVGSGLACAGVQIAAVYITLSLLLRIPIKGD</sequence>
<feature type="transmembrane region" description="Helical" evidence="2">
    <location>
        <begin position="33"/>
        <end position="52"/>
    </location>
</feature>
<gene>
    <name evidence="3" type="primary">g1761</name>
    <name evidence="3" type="ORF">VP750_LOCUS1504</name>
</gene>
<evidence type="ECO:0000256" key="2">
    <source>
        <dbReference type="SAM" id="Phobius"/>
    </source>
</evidence>
<reference evidence="3 4" key="1">
    <citation type="submission" date="2024-06" db="EMBL/GenBank/DDBJ databases">
        <authorList>
            <person name="Kraege A."/>
            <person name="Thomma B."/>
        </authorList>
    </citation>
    <scope>NUCLEOTIDE SEQUENCE [LARGE SCALE GENOMIC DNA]</scope>
</reference>
<feature type="transmembrane region" description="Helical" evidence="2">
    <location>
        <begin position="368"/>
        <end position="392"/>
    </location>
</feature>
<proteinExistence type="predicted"/>